<evidence type="ECO:0000313" key="2">
    <source>
        <dbReference type="EMBL" id="CAG8650888.1"/>
    </source>
</evidence>
<name>A0A9N9DWS9_9GLOM</name>
<feature type="region of interest" description="Disordered" evidence="1">
    <location>
        <begin position="24"/>
        <end position="44"/>
    </location>
</feature>
<dbReference type="EMBL" id="CAJVPV010010395">
    <property type="protein sequence ID" value="CAG8650888.1"/>
    <property type="molecule type" value="Genomic_DNA"/>
</dbReference>
<proteinExistence type="predicted"/>
<dbReference type="AlphaFoldDB" id="A0A9N9DWS9"/>
<evidence type="ECO:0000313" key="3">
    <source>
        <dbReference type="Proteomes" id="UP000789342"/>
    </source>
</evidence>
<reference evidence="2" key="1">
    <citation type="submission" date="2021-06" db="EMBL/GenBank/DDBJ databases">
        <authorList>
            <person name="Kallberg Y."/>
            <person name="Tangrot J."/>
            <person name="Rosling A."/>
        </authorList>
    </citation>
    <scope>NUCLEOTIDE SEQUENCE</scope>
    <source>
        <strain evidence="2">CL551</strain>
    </source>
</reference>
<feature type="non-terminal residue" evidence="2">
    <location>
        <position position="1"/>
    </location>
</feature>
<gene>
    <name evidence="2" type="ORF">AMORRO_LOCUS9960</name>
</gene>
<keyword evidence="3" id="KW-1185">Reference proteome</keyword>
<sequence>NFLISLHETTMDAMQYSKLRSLLQGREMPESMTSRDKQRLLEKS</sequence>
<evidence type="ECO:0000256" key="1">
    <source>
        <dbReference type="SAM" id="MobiDB-lite"/>
    </source>
</evidence>
<comment type="caution">
    <text evidence="2">The sequence shown here is derived from an EMBL/GenBank/DDBJ whole genome shotgun (WGS) entry which is preliminary data.</text>
</comment>
<dbReference type="Proteomes" id="UP000789342">
    <property type="component" value="Unassembled WGS sequence"/>
</dbReference>
<accession>A0A9N9DWS9</accession>
<protein>
    <submittedName>
        <fullName evidence="2">7425_t:CDS:1</fullName>
    </submittedName>
</protein>
<feature type="compositionally biased region" description="Basic and acidic residues" evidence="1">
    <location>
        <begin position="27"/>
        <end position="44"/>
    </location>
</feature>
<organism evidence="2 3">
    <name type="scientific">Acaulospora morrowiae</name>
    <dbReference type="NCBI Taxonomy" id="94023"/>
    <lineage>
        <taxon>Eukaryota</taxon>
        <taxon>Fungi</taxon>
        <taxon>Fungi incertae sedis</taxon>
        <taxon>Mucoromycota</taxon>
        <taxon>Glomeromycotina</taxon>
        <taxon>Glomeromycetes</taxon>
        <taxon>Diversisporales</taxon>
        <taxon>Acaulosporaceae</taxon>
        <taxon>Acaulospora</taxon>
    </lineage>
</organism>